<dbReference type="EMBL" id="JACIEU010000017">
    <property type="protein sequence ID" value="MBB4150104.1"/>
    <property type="molecule type" value="Genomic_DNA"/>
</dbReference>
<evidence type="ECO:0000256" key="1">
    <source>
        <dbReference type="ARBA" id="ARBA00023015"/>
    </source>
</evidence>
<comment type="caution">
    <text evidence="4">The sequence shown here is derived from an EMBL/GenBank/DDBJ whole genome shotgun (WGS) entry which is preliminary data.</text>
</comment>
<evidence type="ECO:0000259" key="3">
    <source>
        <dbReference type="PROSITE" id="PS01124"/>
    </source>
</evidence>
<dbReference type="InterPro" id="IPR018060">
    <property type="entry name" value="HTH_AraC"/>
</dbReference>
<evidence type="ECO:0000313" key="4">
    <source>
        <dbReference type="EMBL" id="MBB4150104.1"/>
    </source>
</evidence>
<keyword evidence="4" id="KW-0675">Receptor</keyword>
<dbReference type="GO" id="GO:0003700">
    <property type="term" value="F:DNA-binding transcription factor activity"/>
    <property type="evidence" value="ECO:0007669"/>
    <property type="project" value="InterPro"/>
</dbReference>
<keyword evidence="2" id="KW-0804">Transcription</keyword>
<evidence type="ECO:0000256" key="2">
    <source>
        <dbReference type="ARBA" id="ARBA00023163"/>
    </source>
</evidence>
<proteinExistence type="predicted"/>
<dbReference type="Pfam" id="PF12833">
    <property type="entry name" value="HTH_18"/>
    <property type="match status" value="1"/>
</dbReference>
<sequence length="298" mass="32573">MTRCKGFHDTVQAGSLTPTFWSCNAARGLSVGAGSRSFREEAEAIENLRPGIKLALLLKGAIEVGIAGQTHASESGPSVNLFVSRHEWQLHHRFSSLSSLQYLTLHLDAEAADELLGDADALLPEGMAHHRATCPVAMQAIAEQILNAPYVGVARRLHLAGKALELAALALDTLARPSTNSSVSLATPLEVRRLHELRDRLNRDPANMPGLDRLARDCGMNVRRMTAGFRRLFGQSIGEYLREARLREAWRLLESGLSVTLTAEQVGYTLPHFTTAFRQRFGILPSTLNRSGLEPPGI</sequence>
<dbReference type="InterPro" id="IPR053142">
    <property type="entry name" value="PchR_regulatory_protein"/>
</dbReference>
<dbReference type="Gene3D" id="1.10.10.60">
    <property type="entry name" value="Homeodomain-like"/>
    <property type="match status" value="1"/>
</dbReference>
<dbReference type="PANTHER" id="PTHR47893:SF1">
    <property type="entry name" value="REGULATORY PROTEIN PCHR"/>
    <property type="match status" value="1"/>
</dbReference>
<dbReference type="PROSITE" id="PS01124">
    <property type="entry name" value="HTH_ARAC_FAMILY_2"/>
    <property type="match status" value="1"/>
</dbReference>
<dbReference type="RefSeq" id="WP_084653078.1">
    <property type="nucleotide sequence ID" value="NZ_JACIEU010000017.1"/>
</dbReference>
<dbReference type="GO" id="GO:0043565">
    <property type="term" value="F:sequence-specific DNA binding"/>
    <property type="evidence" value="ECO:0007669"/>
    <property type="project" value="InterPro"/>
</dbReference>
<dbReference type="Proteomes" id="UP000590524">
    <property type="component" value="Unassembled WGS sequence"/>
</dbReference>
<reference evidence="4 5" key="1">
    <citation type="submission" date="2020-08" db="EMBL/GenBank/DDBJ databases">
        <title>Genomic Encyclopedia of Type Strains, Phase IV (KMG-IV): sequencing the most valuable type-strain genomes for metagenomic binning, comparative biology and taxonomic classification.</title>
        <authorList>
            <person name="Goeker M."/>
        </authorList>
    </citation>
    <scope>NUCLEOTIDE SEQUENCE [LARGE SCALE GENOMIC DNA]</scope>
    <source>
        <strain evidence="4 5">DSM 19371</strain>
    </source>
</reference>
<gene>
    <name evidence="4" type="ORF">GGQ90_003905</name>
</gene>
<keyword evidence="1" id="KW-0805">Transcription regulation</keyword>
<organism evidence="4 5">
    <name type="scientific">Sphingobium scionense</name>
    <dbReference type="NCBI Taxonomy" id="1404341"/>
    <lineage>
        <taxon>Bacteria</taxon>
        <taxon>Pseudomonadati</taxon>
        <taxon>Pseudomonadota</taxon>
        <taxon>Alphaproteobacteria</taxon>
        <taxon>Sphingomonadales</taxon>
        <taxon>Sphingomonadaceae</taxon>
        <taxon>Sphingobium</taxon>
    </lineage>
</organism>
<accession>A0A7W6PXB6</accession>
<name>A0A7W6PXB6_9SPHN</name>
<dbReference type="SUPFAM" id="SSF46689">
    <property type="entry name" value="Homeodomain-like"/>
    <property type="match status" value="1"/>
</dbReference>
<evidence type="ECO:0000313" key="5">
    <source>
        <dbReference type="Proteomes" id="UP000590524"/>
    </source>
</evidence>
<protein>
    <submittedName>
        <fullName evidence="4">AraC family transcriptional activator of pyochelin receptor</fullName>
    </submittedName>
</protein>
<dbReference type="AlphaFoldDB" id="A0A7W6PXB6"/>
<dbReference type="InterPro" id="IPR009057">
    <property type="entry name" value="Homeodomain-like_sf"/>
</dbReference>
<feature type="domain" description="HTH araC/xylS-type" evidence="3">
    <location>
        <begin position="195"/>
        <end position="291"/>
    </location>
</feature>
<keyword evidence="5" id="KW-1185">Reference proteome</keyword>
<dbReference type="SMART" id="SM00342">
    <property type="entry name" value="HTH_ARAC"/>
    <property type="match status" value="1"/>
</dbReference>
<dbReference type="PANTHER" id="PTHR47893">
    <property type="entry name" value="REGULATORY PROTEIN PCHR"/>
    <property type="match status" value="1"/>
</dbReference>